<accession>A0A699GIM7</accession>
<keyword evidence="1" id="KW-0175">Coiled coil</keyword>
<protein>
    <recommendedName>
        <fullName evidence="3">CCHC-type domain-containing protein</fullName>
    </recommendedName>
</protein>
<name>A0A699GIM7_TANCI</name>
<reference evidence="2" key="1">
    <citation type="journal article" date="2019" name="Sci. Rep.">
        <title>Draft genome of Tanacetum cinerariifolium, the natural source of mosquito coil.</title>
        <authorList>
            <person name="Yamashiro T."/>
            <person name="Shiraishi A."/>
            <person name="Satake H."/>
            <person name="Nakayama K."/>
        </authorList>
    </citation>
    <scope>NUCLEOTIDE SEQUENCE</scope>
</reference>
<dbReference type="EMBL" id="BKCJ010000055">
    <property type="protein sequence ID" value="GEU29271.1"/>
    <property type="molecule type" value="Genomic_DNA"/>
</dbReference>
<dbReference type="AlphaFoldDB" id="A0A699GIM7"/>
<evidence type="ECO:0000256" key="1">
    <source>
        <dbReference type="SAM" id="Coils"/>
    </source>
</evidence>
<proteinExistence type="predicted"/>
<sequence length="496" mass="56757">MKLYMMNRQHGRLILKSVENGPLIWPTFEENRVTRPRKYSELTHPDAIQADCDVKATNIILQGLPPEGRQVSFAIGTTKTYTLGASRSNSGKQRTIICYNCKREGNVSKQCTKPKRKQDDAWFKDKVLLVKAQANVYQADDLDAYDSDCDELNTAKVALMANLSHFGSDVLAEVHNPDNIDKNMINQSVQAMPSSEQSSVINHSETEITNNIIPYSQVEVPNELPKVSMVNTSLKKLKHHLADFDVVVKERTTATAITKGSWGFEQKACFRDEIISFVKAVKDKFNTFNQYLIDEITEVQNVFHQMEQAVEQHRLESKTFEVKMNKVLNENERLLEQVINKYIVNTIVNFSMDNASVNVHECKKCLKLKTELLNKKDFIEKETYDKLFRPQLQEKNMVIRKLKGRIKSLSRNVNEDKVKNDIDKIETINTELDHREKGLIIAALRGELRKLKGKALVDNVVTTHTIAPEMLQIDMEPLALRLLNNRATHSDCLRLT</sequence>
<gene>
    <name evidence="2" type="ORF">Tci_001249</name>
</gene>
<organism evidence="2">
    <name type="scientific">Tanacetum cinerariifolium</name>
    <name type="common">Dalmatian daisy</name>
    <name type="synonym">Chrysanthemum cinerariifolium</name>
    <dbReference type="NCBI Taxonomy" id="118510"/>
    <lineage>
        <taxon>Eukaryota</taxon>
        <taxon>Viridiplantae</taxon>
        <taxon>Streptophyta</taxon>
        <taxon>Embryophyta</taxon>
        <taxon>Tracheophyta</taxon>
        <taxon>Spermatophyta</taxon>
        <taxon>Magnoliopsida</taxon>
        <taxon>eudicotyledons</taxon>
        <taxon>Gunneridae</taxon>
        <taxon>Pentapetalae</taxon>
        <taxon>asterids</taxon>
        <taxon>campanulids</taxon>
        <taxon>Asterales</taxon>
        <taxon>Asteraceae</taxon>
        <taxon>Asteroideae</taxon>
        <taxon>Anthemideae</taxon>
        <taxon>Anthemidinae</taxon>
        <taxon>Tanacetum</taxon>
    </lineage>
</organism>
<evidence type="ECO:0000313" key="2">
    <source>
        <dbReference type="EMBL" id="GEU29271.1"/>
    </source>
</evidence>
<feature type="coiled-coil region" evidence="1">
    <location>
        <begin position="392"/>
        <end position="419"/>
    </location>
</feature>
<evidence type="ECO:0008006" key="3">
    <source>
        <dbReference type="Google" id="ProtNLM"/>
    </source>
</evidence>
<comment type="caution">
    <text evidence="2">The sequence shown here is derived from an EMBL/GenBank/DDBJ whole genome shotgun (WGS) entry which is preliminary data.</text>
</comment>